<dbReference type="OrthoDB" id="430315at2759"/>
<dbReference type="PANTHER" id="PTHR31048">
    <property type="entry name" value="OS03G0233200 PROTEIN"/>
    <property type="match status" value="1"/>
</dbReference>
<dbReference type="Gene3D" id="2.60.110.10">
    <property type="entry name" value="Thaumatin"/>
    <property type="match status" value="1"/>
</dbReference>
<feature type="region of interest" description="Disordered" evidence="1">
    <location>
        <begin position="599"/>
        <end position="624"/>
    </location>
</feature>
<keyword evidence="3" id="KW-1185">Reference proteome</keyword>
<feature type="region of interest" description="Disordered" evidence="1">
    <location>
        <begin position="399"/>
        <end position="427"/>
    </location>
</feature>
<sequence length="624" mass="67638">MQQFTLSPFTGPALAGRTFTVHNACKETIWPAVFTDLNVGSAVPDVETGWKAPAGSKRTFSVPNNWKAGRIWARRDCNFSNNPGPNSCVDGGCNGGLECDRHSGTGVPPATVAEWTLSAADGLDWYDVSLVDGYNFPMHITTNVDCPKAECAADLGPNCPKPLKHSMSPKGVSRACNSACTANLDGHPTNSANCCTGQHDTAKTCPPSGVQYYSYFKDHCPRSYVYAYDESSKTALWTCPSSKKADFVSCERNILHEHLTNPRTNLLFMVNPMTRDRGNLQCTLFGPLPWWANCNTTLTDVGCHLPVAQPPGEPCRHVHKIGVQVAMSESNIGAKDIIDVCMRKIRHLAAVEPNGGPNGIMVMSRALNVVTSGSDDTPPHKLQKLPSTTIDPAFTMSQPNYPEQPYDPNATAQAPISPPGTTSDSAKFNAQTAQDKARLAQEKARQFGNQVASHPAFKQAQASAIEYHARADKALSQYPTMNRLEQQTGVPKTYIAGGGGALLLLLISVNALAAPASNLVGWGLPAYLSMKAIDTPSTRDDIQWQSFALRIVLYYVPWYYALKTVFVLWLQLPQTKGAAKMYHTVIRPGMDRARLHATSPTTRYPTTNTSSTQSAPAGYTVGTE</sequence>
<gene>
    <name evidence="2" type="ORF">CTheo_7919</name>
</gene>
<dbReference type="Pfam" id="PF00314">
    <property type="entry name" value="Thaumatin"/>
    <property type="match status" value="1"/>
</dbReference>
<dbReference type="Proteomes" id="UP000383932">
    <property type="component" value="Unassembled WGS sequence"/>
</dbReference>
<accession>A0A5N5QB51</accession>
<dbReference type="SUPFAM" id="SSF49870">
    <property type="entry name" value="Osmotin, thaumatin-like protein"/>
    <property type="match status" value="1"/>
</dbReference>
<feature type="compositionally biased region" description="Polar residues" evidence="1">
    <location>
        <begin position="410"/>
        <end position="427"/>
    </location>
</feature>
<dbReference type="SMART" id="SM00205">
    <property type="entry name" value="THN"/>
    <property type="match status" value="1"/>
</dbReference>
<protein>
    <submittedName>
        <fullName evidence="2">Thaumatin-like protein 1a</fullName>
    </submittedName>
</protein>
<dbReference type="InterPro" id="IPR001938">
    <property type="entry name" value="Thaumatin"/>
</dbReference>
<dbReference type="PROSITE" id="PS51367">
    <property type="entry name" value="THAUMATIN_2"/>
    <property type="match status" value="1"/>
</dbReference>
<reference evidence="2 3" key="1">
    <citation type="journal article" date="2019" name="Fungal Biol. Biotechnol.">
        <title>Draft genome sequence of fastidious pathogen Ceratobasidium theobromae, which causes vascular-streak dieback in Theobroma cacao.</title>
        <authorList>
            <person name="Ali S.S."/>
            <person name="Asman A."/>
            <person name="Shao J."/>
            <person name="Firmansyah A.P."/>
            <person name="Susilo A.W."/>
            <person name="Rosmana A."/>
            <person name="McMahon P."/>
            <person name="Junaid M."/>
            <person name="Guest D."/>
            <person name="Kheng T.Y."/>
            <person name="Meinhardt L.W."/>
            <person name="Bailey B.A."/>
        </authorList>
    </citation>
    <scope>NUCLEOTIDE SEQUENCE [LARGE SCALE GENOMIC DNA]</scope>
    <source>
        <strain evidence="2 3">CT2</strain>
    </source>
</reference>
<dbReference type="AlphaFoldDB" id="A0A5N5QB51"/>
<dbReference type="EMBL" id="SSOP01000402">
    <property type="protein sequence ID" value="KAB5588636.1"/>
    <property type="molecule type" value="Genomic_DNA"/>
</dbReference>
<evidence type="ECO:0000313" key="3">
    <source>
        <dbReference type="Proteomes" id="UP000383932"/>
    </source>
</evidence>
<evidence type="ECO:0000256" key="1">
    <source>
        <dbReference type="SAM" id="MobiDB-lite"/>
    </source>
</evidence>
<dbReference type="Pfam" id="PF03134">
    <property type="entry name" value="TB2_DP1_HVA22"/>
    <property type="match status" value="1"/>
</dbReference>
<comment type="caution">
    <text evidence="2">The sequence shown here is derived from an EMBL/GenBank/DDBJ whole genome shotgun (WGS) entry which is preliminary data.</text>
</comment>
<evidence type="ECO:0000313" key="2">
    <source>
        <dbReference type="EMBL" id="KAB5588636.1"/>
    </source>
</evidence>
<name>A0A5N5QB51_9AGAM</name>
<dbReference type="InterPro" id="IPR037176">
    <property type="entry name" value="Osmotin/thaumatin-like_sf"/>
</dbReference>
<dbReference type="InterPro" id="IPR004345">
    <property type="entry name" value="TB2_DP1_HVA22"/>
</dbReference>
<organism evidence="2 3">
    <name type="scientific">Ceratobasidium theobromae</name>
    <dbReference type="NCBI Taxonomy" id="1582974"/>
    <lineage>
        <taxon>Eukaryota</taxon>
        <taxon>Fungi</taxon>
        <taxon>Dikarya</taxon>
        <taxon>Basidiomycota</taxon>
        <taxon>Agaricomycotina</taxon>
        <taxon>Agaricomycetes</taxon>
        <taxon>Cantharellales</taxon>
        <taxon>Ceratobasidiaceae</taxon>
        <taxon>Ceratobasidium</taxon>
    </lineage>
</organism>
<feature type="compositionally biased region" description="Low complexity" evidence="1">
    <location>
        <begin position="599"/>
        <end position="612"/>
    </location>
</feature>
<dbReference type="PRINTS" id="PR00347">
    <property type="entry name" value="THAUMATIN"/>
</dbReference>
<proteinExistence type="predicted"/>